<dbReference type="Proteomes" id="UP001454036">
    <property type="component" value="Unassembled WGS sequence"/>
</dbReference>
<evidence type="ECO:0000313" key="2">
    <source>
        <dbReference type="EMBL" id="GAA0149407.1"/>
    </source>
</evidence>
<keyword evidence="1" id="KW-1133">Transmembrane helix</keyword>
<reference evidence="2 3" key="1">
    <citation type="submission" date="2024-01" db="EMBL/GenBank/DDBJ databases">
        <title>The complete chloroplast genome sequence of Lithospermum erythrorhizon: insights into the phylogenetic relationship among Boraginaceae species and the maternal lineages of purple gromwells.</title>
        <authorList>
            <person name="Okada T."/>
            <person name="Watanabe K."/>
        </authorList>
    </citation>
    <scope>NUCLEOTIDE SEQUENCE [LARGE SCALE GENOMIC DNA]</scope>
</reference>
<dbReference type="CDD" id="cd00303">
    <property type="entry name" value="retropepsin_like"/>
    <property type="match status" value="1"/>
</dbReference>
<gene>
    <name evidence="2" type="ORF">LIER_08588</name>
</gene>
<sequence length="114" mass="12433">MSVDTGSSADISYLSTYDKLQLPLSHIQPIATPLIGFTGHVVYPLGIATLYFIVEEGKRIATIKAQFTVVDINDSSYNGLLGRPILTVLRAIVSPLHLKLKFLTSEDIGEACRN</sequence>
<evidence type="ECO:0000313" key="3">
    <source>
        <dbReference type="Proteomes" id="UP001454036"/>
    </source>
</evidence>
<organism evidence="2 3">
    <name type="scientific">Lithospermum erythrorhizon</name>
    <name type="common">Purple gromwell</name>
    <name type="synonym">Lithospermum officinale var. erythrorhizon</name>
    <dbReference type="NCBI Taxonomy" id="34254"/>
    <lineage>
        <taxon>Eukaryota</taxon>
        <taxon>Viridiplantae</taxon>
        <taxon>Streptophyta</taxon>
        <taxon>Embryophyta</taxon>
        <taxon>Tracheophyta</taxon>
        <taxon>Spermatophyta</taxon>
        <taxon>Magnoliopsida</taxon>
        <taxon>eudicotyledons</taxon>
        <taxon>Gunneridae</taxon>
        <taxon>Pentapetalae</taxon>
        <taxon>asterids</taxon>
        <taxon>lamiids</taxon>
        <taxon>Boraginales</taxon>
        <taxon>Boraginaceae</taxon>
        <taxon>Boraginoideae</taxon>
        <taxon>Lithospermeae</taxon>
        <taxon>Lithospermum</taxon>
    </lineage>
</organism>
<protein>
    <submittedName>
        <fullName evidence="2">Uncharacterized protein</fullName>
    </submittedName>
</protein>
<keyword evidence="3" id="KW-1185">Reference proteome</keyword>
<comment type="caution">
    <text evidence="2">The sequence shown here is derived from an EMBL/GenBank/DDBJ whole genome shotgun (WGS) entry which is preliminary data.</text>
</comment>
<name>A0AAV3PCF3_LITER</name>
<dbReference type="PANTHER" id="PTHR33240">
    <property type="entry name" value="OS08G0508500 PROTEIN"/>
    <property type="match status" value="1"/>
</dbReference>
<dbReference type="Gene3D" id="2.40.70.10">
    <property type="entry name" value="Acid Proteases"/>
    <property type="match status" value="1"/>
</dbReference>
<accession>A0AAV3PCF3</accession>
<dbReference type="InterPro" id="IPR021109">
    <property type="entry name" value="Peptidase_aspartic_dom_sf"/>
</dbReference>
<feature type="transmembrane region" description="Helical" evidence="1">
    <location>
        <begin position="30"/>
        <end position="54"/>
    </location>
</feature>
<dbReference type="EMBL" id="BAABME010001399">
    <property type="protein sequence ID" value="GAA0149407.1"/>
    <property type="molecule type" value="Genomic_DNA"/>
</dbReference>
<proteinExistence type="predicted"/>
<evidence type="ECO:0000256" key="1">
    <source>
        <dbReference type="SAM" id="Phobius"/>
    </source>
</evidence>
<dbReference type="AlphaFoldDB" id="A0AAV3PCF3"/>
<keyword evidence="1" id="KW-0812">Transmembrane</keyword>
<dbReference type="PANTHER" id="PTHR33240:SF15">
    <property type="entry name" value="GAG-PRO-LIKE PROTEIN"/>
    <property type="match status" value="1"/>
</dbReference>
<keyword evidence="1" id="KW-0472">Membrane</keyword>